<protein>
    <submittedName>
        <fullName evidence="1">Uncharacterized protein</fullName>
    </submittedName>
</protein>
<sequence length="73" mass="8739">MIVFFSVRIARKDQVSSNLLLYYFNTCHQSTPNFNFSELLYLHEACLLLKQRFPAIRLAFIDRITRYHSLVRV</sequence>
<dbReference type="Proteomes" id="UP001367508">
    <property type="component" value="Unassembled WGS sequence"/>
</dbReference>
<accession>A0AAN9M120</accession>
<name>A0AAN9M120_CANGL</name>
<evidence type="ECO:0000313" key="1">
    <source>
        <dbReference type="EMBL" id="KAK7345431.1"/>
    </source>
</evidence>
<comment type="caution">
    <text evidence="1">The sequence shown here is derived from an EMBL/GenBank/DDBJ whole genome shotgun (WGS) entry which is preliminary data.</text>
</comment>
<organism evidence="1 2">
    <name type="scientific">Canavalia gladiata</name>
    <name type="common">Sword bean</name>
    <name type="synonym">Dolichos gladiatus</name>
    <dbReference type="NCBI Taxonomy" id="3824"/>
    <lineage>
        <taxon>Eukaryota</taxon>
        <taxon>Viridiplantae</taxon>
        <taxon>Streptophyta</taxon>
        <taxon>Embryophyta</taxon>
        <taxon>Tracheophyta</taxon>
        <taxon>Spermatophyta</taxon>
        <taxon>Magnoliopsida</taxon>
        <taxon>eudicotyledons</taxon>
        <taxon>Gunneridae</taxon>
        <taxon>Pentapetalae</taxon>
        <taxon>rosids</taxon>
        <taxon>fabids</taxon>
        <taxon>Fabales</taxon>
        <taxon>Fabaceae</taxon>
        <taxon>Papilionoideae</taxon>
        <taxon>50 kb inversion clade</taxon>
        <taxon>NPAAA clade</taxon>
        <taxon>indigoferoid/millettioid clade</taxon>
        <taxon>Phaseoleae</taxon>
        <taxon>Canavalia</taxon>
    </lineage>
</organism>
<reference evidence="1 2" key="1">
    <citation type="submission" date="2024-01" db="EMBL/GenBank/DDBJ databases">
        <title>The genomes of 5 underutilized Papilionoideae crops provide insights into root nodulation and disease resistanc.</title>
        <authorList>
            <person name="Jiang F."/>
        </authorList>
    </citation>
    <scope>NUCLEOTIDE SEQUENCE [LARGE SCALE GENOMIC DNA]</scope>
    <source>
        <strain evidence="1">LVBAO_FW01</strain>
        <tissue evidence="1">Leaves</tissue>
    </source>
</reference>
<keyword evidence="2" id="KW-1185">Reference proteome</keyword>
<dbReference type="EMBL" id="JAYMYQ010000003">
    <property type="protein sequence ID" value="KAK7345431.1"/>
    <property type="molecule type" value="Genomic_DNA"/>
</dbReference>
<proteinExistence type="predicted"/>
<gene>
    <name evidence="1" type="ORF">VNO77_16035</name>
</gene>
<dbReference type="AlphaFoldDB" id="A0AAN9M120"/>
<evidence type="ECO:0000313" key="2">
    <source>
        <dbReference type="Proteomes" id="UP001367508"/>
    </source>
</evidence>